<keyword evidence="5 10" id="KW-0547">Nucleotide-binding</keyword>
<dbReference type="GO" id="GO:0043682">
    <property type="term" value="F:P-type divalent copper transporter activity"/>
    <property type="evidence" value="ECO:0007669"/>
    <property type="project" value="TreeGrafter"/>
</dbReference>
<dbReference type="Gene3D" id="3.40.1110.10">
    <property type="entry name" value="Calcium-transporting ATPase, cytoplasmic domain N"/>
    <property type="match status" value="1"/>
</dbReference>
<dbReference type="InterPro" id="IPR036412">
    <property type="entry name" value="HAD-like_sf"/>
</dbReference>
<evidence type="ECO:0000256" key="4">
    <source>
        <dbReference type="ARBA" id="ARBA00022723"/>
    </source>
</evidence>
<dbReference type="Gene3D" id="3.40.50.1000">
    <property type="entry name" value="HAD superfamily/HAD-like"/>
    <property type="match status" value="1"/>
</dbReference>
<dbReference type="Gene3D" id="3.30.70.100">
    <property type="match status" value="2"/>
</dbReference>
<feature type="transmembrane region" description="Helical" evidence="10">
    <location>
        <begin position="1016"/>
        <end position="1036"/>
    </location>
</feature>
<dbReference type="InterPro" id="IPR044492">
    <property type="entry name" value="P_typ_ATPase_HD_dom"/>
</dbReference>
<dbReference type="GO" id="GO:0016887">
    <property type="term" value="F:ATP hydrolysis activity"/>
    <property type="evidence" value="ECO:0007669"/>
    <property type="project" value="InterPro"/>
</dbReference>
<dbReference type="FunFam" id="2.70.150.10:FF:000002">
    <property type="entry name" value="Copper-transporting ATPase 1, putative"/>
    <property type="match status" value="1"/>
</dbReference>
<dbReference type="PANTHER" id="PTHR43520">
    <property type="entry name" value="ATP7, ISOFORM B"/>
    <property type="match status" value="1"/>
</dbReference>
<dbReference type="GO" id="GO:0055070">
    <property type="term" value="P:copper ion homeostasis"/>
    <property type="evidence" value="ECO:0007669"/>
    <property type="project" value="TreeGrafter"/>
</dbReference>
<evidence type="ECO:0000313" key="12">
    <source>
        <dbReference type="EMBL" id="OBA26650.1"/>
    </source>
</evidence>
<feature type="transmembrane region" description="Helical" evidence="10">
    <location>
        <begin position="418"/>
        <end position="440"/>
    </location>
</feature>
<reference evidence="13" key="1">
    <citation type="journal article" date="2016" name="Proc. Natl. Acad. Sci. U.S.A.">
        <title>Comparative genomics of biotechnologically important yeasts.</title>
        <authorList>
            <person name="Riley R."/>
            <person name="Haridas S."/>
            <person name="Wolfe K.H."/>
            <person name="Lopes M.R."/>
            <person name="Hittinger C.T."/>
            <person name="Goeker M."/>
            <person name="Salamov A.A."/>
            <person name="Wisecaver J.H."/>
            <person name="Long T.M."/>
            <person name="Calvey C.H."/>
            <person name="Aerts A.L."/>
            <person name="Barry K.W."/>
            <person name="Choi C."/>
            <person name="Clum A."/>
            <person name="Coughlan A.Y."/>
            <person name="Deshpande S."/>
            <person name="Douglass A.P."/>
            <person name="Hanson S.J."/>
            <person name="Klenk H.-P."/>
            <person name="LaButti K.M."/>
            <person name="Lapidus A."/>
            <person name="Lindquist E.A."/>
            <person name="Lipzen A.M."/>
            <person name="Meier-Kolthoff J.P."/>
            <person name="Ohm R.A."/>
            <person name="Otillar R.P."/>
            <person name="Pangilinan J.L."/>
            <person name="Peng Y."/>
            <person name="Rokas A."/>
            <person name="Rosa C.A."/>
            <person name="Scheuner C."/>
            <person name="Sibirny A.A."/>
            <person name="Slot J.C."/>
            <person name="Stielow J.B."/>
            <person name="Sun H."/>
            <person name="Kurtzman C.P."/>
            <person name="Blackwell M."/>
            <person name="Grigoriev I.V."/>
            <person name="Jeffries T.W."/>
        </authorList>
    </citation>
    <scope>NUCLEOTIDE SEQUENCE [LARGE SCALE GENOMIC DNA]</scope>
    <source>
        <strain evidence="13">NRRL Y-1626</strain>
    </source>
</reference>
<dbReference type="Pfam" id="PF00702">
    <property type="entry name" value="Hydrolase"/>
    <property type="match status" value="1"/>
</dbReference>
<dbReference type="SFLD" id="SFLDG00002">
    <property type="entry name" value="C1.7:_P-type_atpase_like"/>
    <property type="match status" value="1"/>
</dbReference>
<keyword evidence="4 10" id="KW-0479">Metal-binding</keyword>
<dbReference type="SFLD" id="SFLDS00003">
    <property type="entry name" value="Haloacid_Dehalogenase"/>
    <property type="match status" value="1"/>
</dbReference>
<dbReference type="SUPFAM" id="SSF81660">
    <property type="entry name" value="Metal cation-transporting ATPase, ATP-binding domain N"/>
    <property type="match status" value="1"/>
</dbReference>
<dbReference type="CDD" id="cd00371">
    <property type="entry name" value="HMA"/>
    <property type="match status" value="1"/>
</dbReference>
<evidence type="ECO:0000256" key="8">
    <source>
        <dbReference type="ARBA" id="ARBA00022989"/>
    </source>
</evidence>
<dbReference type="GO" id="GO:0005507">
    <property type="term" value="F:copper ion binding"/>
    <property type="evidence" value="ECO:0007669"/>
    <property type="project" value="TreeGrafter"/>
</dbReference>
<comment type="subcellular location">
    <subcellularLocation>
        <location evidence="1">Endomembrane system</location>
        <topology evidence="1">Multi-pass membrane protein</topology>
    </subcellularLocation>
    <subcellularLocation>
        <location evidence="10">Membrane</location>
    </subcellularLocation>
</comment>
<dbReference type="PRINTS" id="PR00119">
    <property type="entry name" value="CATATPASE"/>
</dbReference>
<accession>A0A1B7TD60</accession>
<feature type="transmembrane region" description="Helical" evidence="10">
    <location>
        <begin position="446"/>
        <end position="464"/>
    </location>
</feature>
<evidence type="ECO:0000256" key="6">
    <source>
        <dbReference type="ARBA" id="ARBA00022840"/>
    </source>
</evidence>
<dbReference type="AlphaFoldDB" id="A0A1B7TD60"/>
<evidence type="ECO:0000256" key="10">
    <source>
        <dbReference type="RuleBase" id="RU362081"/>
    </source>
</evidence>
<protein>
    <submittedName>
        <fullName evidence="12">Heavy metal translocatin</fullName>
    </submittedName>
</protein>
<evidence type="ECO:0000259" key="11">
    <source>
        <dbReference type="Pfam" id="PF00122"/>
    </source>
</evidence>
<dbReference type="InterPro" id="IPR036163">
    <property type="entry name" value="HMA_dom_sf"/>
</dbReference>
<dbReference type="PANTHER" id="PTHR43520:SF8">
    <property type="entry name" value="P-TYPE CU(+) TRANSPORTER"/>
    <property type="match status" value="1"/>
</dbReference>
<dbReference type="NCBIfam" id="TIGR01525">
    <property type="entry name" value="ATPase-IB_hvy"/>
    <property type="match status" value="1"/>
</dbReference>
<dbReference type="EMBL" id="LXPE01000015">
    <property type="protein sequence ID" value="OBA26650.1"/>
    <property type="molecule type" value="Genomic_DNA"/>
</dbReference>
<organism evidence="12 13">
    <name type="scientific">Hanseniaspora valbyensis NRRL Y-1626</name>
    <dbReference type="NCBI Taxonomy" id="766949"/>
    <lineage>
        <taxon>Eukaryota</taxon>
        <taxon>Fungi</taxon>
        <taxon>Dikarya</taxon>
        <taxon>Ascomycota</taxon>
        <taxon>Saccharomycotina</taxon>
        <taxon>Saccharomycetes</taxon>
        <taxon>Saccharomycodales</taxon>
        <taxon>Saccharomycodaceae</taxon>
        <taxon>Hanseniaspora</taxon>
    </lineage>
</organism>
<dbReference type="InterPro" id="IPR023298">
    <property type="entry name" value="ATPase_P-typ_TM_dom_sf"/>
</dbReference>
<dbReference type="Pfam" id="PF00122">
    <property type="entry name" value="E1-E2_ATPase"/>
    <property type="match status" value="1"/>
</dbReference>
<dbReference type="InterPro" id="IPR008250">
    <property type="entry name" value="ATPase_P-typ_transduc_dom_A_sf"/>
</dbReference>
<evidence type="ECO:0000256" key="1">
    <source>
        <dbReference type="ARBA" id="ARBA00004127"/>
    </source>
</evidence>
<dbReference type="SFLD" id="SFLDF00027">
    <property type="entry name" value="p-type_atpase"/>
    <property type="match status" value="1"/>
</dbReference>
<evidence type="ECO:0000256" key="5">
    <source>
        <dbReference type="ARBA" id="ARBA00022741"/>
    </source>
</evidence>
<dbReference type="SUPFAM" id="SSF55008">
    <property type="entry name" value="HMA, heavy metal-associated domain"/>
    <property type="match status" value="1"/>
</dbReference>
<name>A0A1B7TD60_9ASCO</name>
<dbReference type="GO" id="GO:0030003">
    <property type="term" value="P:intracellular monoatomic cation homeostasis"/>
    <property type="evidence" value="ECO:0007669"/>
    <property type="project" value="UniProtKB-ARBA"/>
</dbReference>
<dbReference type="SUPFAM" id="SSF81653">
    <property type="entry name" value="Calcium ATPase, transduction domain A"/>
    <property type="match status" value="1"/>
</dbReference>
<dbReference type="InterPro" id="IPR023299">
    <property type="entry name" value="ATPase_P-typ_cyto_dom_N"/>
</dbReference>
<feature type="domain" description="P-type ATPase A" evidence="11">
    <location>
        <begin position="487"/>
        <end position="580"/>
    </location>
</feature>
<feature type="transmembrane region" description="Helical" evidence="10">
    <location>
        <begin position="661"/>
        <end position="690"/>
    </location>
</feature>
<evidence type="ECO:0000256" key="3">
    <source>
        <dbReference type="ARBA" id="ARBA00022692"/>
    </source>
</evidence>
<evidence type="ECO:0000256" key="2">
    <source>
        <dbReference type="ARBA" id="ARBA00006024"/>
    </source>
</evidence>
<dbReference type="SUPFAM" id="SSF56784">
    <property type="entry name" value="HAD-like"/>
    <property type="match status" value="1"/>
</dbReference>
<dbReference type="PROSITE" id="PS00154">
    <property type="entry name" value="ATPASE_E1_E2"/>
    <property type="match status" value="1"/>
</dbReference>
<dbReference type="SUPFAM" id="SSF81665">
    <property type="entry name" value="Calcium ATPase, transmembrane domain M"/>
    <property type="match status" value="1"/>
</dbReference>
<evidence type="ECO:0000256" key="9">
    <source>
        <dbReference type="ARBA" id="ARBA00023136"/>
    </source>
</evidence>
<dbReference type="GO" id="GO:0016020">
    <property type="term" value="C:membrane"/>
    <property type="evidence" value="ECO:0007669"/>
    <property type="project" value="UniProtKB-SubCell"/>
</dbReference>
<comment type="similarity">
    <text evidence="2 10">Belongs to the cation transport ATPase (P-type) (TC 3.A.3) family. Type IB subfamily.</text>
</comment>
<dbReference type="OrthoDB" id="432719at2759"/>
<keyword evidence="3 10" id="KW-0812">Transmembrane</keyword>
<dbReference type="Proteomes" id="UP000092321">
    <property type="component" value="Unassembled WGS sequence"/>
</dbReference>
<proteinExistence type="inferred from homology"/>
<evidence type="ECO:0000256" key="7">
    <source>
        <dbReference type="ARBA" id="ARBA00022967"/>
    </source>
</evidence>
<dbReference type="Gene3D" id="2.70.150.10">
    <property type="entry name" value="Calcium-transporting ATPase, cytoplasmic transduction domain A"/>
    <property type="match status" value="1"/>
</dbReference>
<dbReference type="GO" id="GO:0005524">
    <property type="term" value="F:ATP binding"/>
    <property type="evidence" value="ECO:0007669"/>
    <property type="project" value="UniProtKB-UniRule"/>
</dbReference>
<dbReference type="InterPro" id="IPR023214">
    <property type="entry name" value="HAD_sf"/>
</dbReference>
<sequence>MQSISIHLSVKGMTCGACSSTIEEQANKLFTNEIVNKYKDLDLHKFECNVALVTEECIINFNINNFHSDSVHKVEEITNLFIETIDDCGFDCGLISTDLGNLKSSNPSANMSFIFKIGGMTCGACSSTITNQVNTLIKNMESENLLLKQTDNKNNSNNDCNVSLVTEECVINLVLANKDTKNDIIANIVECIEDCGFDCDFVSSENLDQTIPLNGSVGRTITLNLLSKINQDIIDLMSNYFNSNKDIISFEFIEDNSKNFSAKENAHGLQHSVSYTLNITYNITKTTNIRTIMDQLNVNFSIESVPKIGHSDSIQQQQLDSLNRTKEIQFWKSNFYTSGWISIYTMSAYMFIPMFFNHKKMPSIGPYKFISPKYFRISFVNVIGLILASYLQFGPLGLHFWKACKKSMLLFSGTMDTLVCISTFSAYAFSIYSILNIMIFNGDSEVLFDTSTMLFFFICLGKFLENTARAKTSFVLSKIMTMSPSVALLYNSDSGLSSEISTSLLEIDDILEIKPGSKIPCDGVVYQGVCEVDEQILTGESTPITKKEGDKLSHGSINGHGRFLMAAKKVGDDTSLLKLLNILKNAQLSKAPMQEFADKLASKFVPFVLILSFASFIFWMLYCKFYGIPTVFLGKKFKEVNDPSLSSTSSLSTYFFEIFKVAVSVIIVACPCALGLAAPTSIIVGTGLAAENGILLKNGKILQNFQNIDVFVMDKTGTLTQGKLYVEKFEIYDDIKLDLTEKELLSMILLTESASEHSVAYTIVEYCREKIGLSNIDRYVMTNVEIKVGQGVYSEFEDKNTGSLITIAIGNKNTLSKESLERLNNNDLEKQTEVAGTNAFISLNSKLIGEFLLNDNLKKDSKDVLYYLSNVLNKEIYMCTGDNKNCAYKFGDELNISRENIKYEVTPIEKYDLVCSLQEQGKRVVFVGDGINDSLALVKADLGVSILNEGLDIVMESSDVVIMNNKSLVQLIYCIEIATRTFKKIKSNFFWSSVYNVLMLPIAMGFLVPFNITLNPIVAGASMALSSVSVVVNSLLIKNWEPTDIEGIASSNSINVPKRSSFGKLFSWVKGGTKKLNTKKKYQSVTTSDETLYEMA</sequence>
<dbReference type="GO" id="GO:0012505">
    <property type="term" value="C:endomembrane system"/>
    <property type="evidence" value="ECO:0007669"/>
    <property type="project" value="UniProtKB-SubCell"/>
</dbReference>
<dbReference type="InterPro" id="IPR027256">
    <property type="entry name" value="P-typ_ATPase_IB"/>
</dbReference>
<evidence type="ECO:0000313" key="13">
    <source>
        <dbReference type="Proteomes" id="UP000092321"/>
    </source>
</evidence>
<gene>
    <name evidence="12" type="ORF">HANVADRAFT_52961</name>
</gene>
<comment type="caution">
    <text evidence="12">The sequence shown here is derived from an EMBL/GenBank/DDBJ whole genome shotgun (WGS) entry which is preliminary data.</text>
</comment>
<keyword evidence="7" id="KW-1278">Translocase</keyword>
<feature type="transmembrane region" description="Helical" evidence="10">
    <location>
        <begin position="334"/>
        <end position="356"/>
    </location>
</feature>
<dbReference type="InterPro" id="IPR018303">
    <property type="entry name" value="ATPase_P-typ_P_site"/>
</dbReference>
<dbReference type="NCBIfam" id="TIGR01494">
    <property type="entry name" value="ATPase_P-type"/>
    <property type="match status" value="2"/>
</dbReference>
<keyword evidence="9 10" id="KW-0472">Membrane</keyword>
<dbReference type="InterPro" id="IPR001757">
    <property type="entry name" value="P_typ_ATPase"/>
</dbReference>
<dbReference type="InterPro" id="IPR006121">
    <property type="entry name" value="HMA_dom"/>
</dbReference>
<feature type="transmembrane region" description="Helical" evidence="10">
    <location>
        <begin position="604"/>
        <end position="622"/>
    </location>
</feature>
<keyword evidence="6 10" id="KW-0067">ATP-binding</keyword>
<feature type="transmembrane region" description="Helical" evidence="10">
    <location>
        <begin position="376"/>
        <end position="398"/>
    </location>
</feature>
<feature type="transmembrane region" description="Helical" evidence="10">
    <location>
        <begin position="989"/>
        <end position="1010"/>
    </location>
</feature>
<keyword evidence="13" id="KW-1185">Reference proteome</keyword>
<dbReference type="InterPro" id="IPR059000">
    <property type="entry name" value="ATPase_P-type_domA"/>
</dbReference>
<keyword evidence="8 10" id="KW-1133">Transmembrane helix</keyword>